<name>A0ABN2N052_9MICO</name>
<gene>
    <name evidence="1" type="ORF">GCM10009750_36150</name>
</gene>
<protein>
    <recommendedName>
        <fullName evidence="3">ATP-binding protein</fullName>
    </recommendedName>
</protein>
<accession>A0ABN2N052</accession>
<comment type="caution">
    <text evidence="1">The sequence shown here is derived from an EMBL/GenBank/DDBJ whole genome shotgun (WGS) entry which is preliminary data.</text>
</comment>
<dbReference type="Gene3D" id="3.40.50.300">
    <property type="entry name" value="P-loop containing nucleotide triphosphate hydrolases"/>
    <property type="match status" value="1"/>
</dbReference>
<evidence type="ECO:0000313" key="1">
    <source>
        <dbReference type="EMBL" id="GAA1846501.1"/>
    </source>
</evidence>
<reference evidence="1 2" key="1">
    <citation type="journal article" date="2019" name="Int. J. Syst. Evol. Microbiol.">
        <title>The Global Catalogue of Microorganisms (GCM) 10K type strain sequencing project: providing services to taxonomists for standard genome sequencing and annotation.</title>
        <authorList>
            <consortium name="The Broad Institute Genomics Platform"/>
            <consortium name="The Broad Institute Genome Sequencing Center for Infectious Disease"/>
            <person name="Wu L."/>
            <person name="Ma J."/>
        </authorList>
    </citation>
    <scope>NUCLEOTIDE SEQUENCE [LARGE SCALE GENOMIC DNA]</scope>
    <source>
        <strain evidence="1 2">JCM 14323</strain>
    </source>
</reference>
<sequence length="178" mass="19385">MTLALMCGLSFAGKSTLASALARELDAELISLDLINAERGLHGGQGIPLEEWATTNRLAHERARNRLGEGRYVVVDDTGSPRFIRDGWREVADAGDASFVIVWVRIDAALQRERVLANRAQQERPDVIDAILTGHAGSFESPVDEEPIVVDAAATRDPLQAAAVADTIRTMRARRADE</sequence>
<dbReference type="Pfam" id="PF13671">
    <property type="entry name" value="AAA_33"/>
    <property type="match status" value="1"/>
</dbReference>
<proteinExistence type="predicted"/>
<evidence type="ECO:0008006" key="3">
    <source>
        <dbReference type="Google" id="ProtNLM"/>
    </source>
</evidence>
<dbReference type="RefSeq" id="WP_157428519.1">
    <property type="nucleotide sequence ID" value="NZ_BAAANK010000012.1"/>
</dbReference>
<dbReference type="InterPro" id="IPR027417">
    <property type="entry name" value="P-loop_NTPase"/>
</dbReference>
<dbReference type="EMBL" id="BAAANK010000012">
    <property type="protein sequence ID" value="GAA1846501.1"/>
    <property type="molecule type" value="Genomic_DNA"/>
</dbReference>
<keyword evidence="2" id="KW-1185">Reference proteome</keyword>
<dbReference type="Proteomes" id="UP001501746">
    <property type="component" value="Unassembled WGS sequence"/>
</dbReference>
<evidence type="ECO:0000313" key="2">
    <source>
        <dbReference type="Proteomes" id="UP001501746"/>
    </source>
</evidence>
<organism evidence="1 2">
    <name type="scientific">Agromyces salentinus</name>
    <dbReference type="NCBI Taxonomy" id="269421"/>
    <lineage>
        <taxon>Bacteria</taxon>
        <taxon>Bacillati</taxon>
        <taxon>Actinomycetota</taxon>
        <taxon>Actinomycetes</taxon>
        <taxon>Micrococcales</taxon>
        <taxon>Microbacteriaceae</taxon>
        <taxon>Agromyces</taxon>
    </lineage>
</organism>
<dbReference type="SUPFAM" id="SSF52540">
    <property type="entry name" value="P-loop containing nucleoside triphosphate hydrolases"/>
    <property type="match status" value="1"/>
</dbReference>